<feature type="non-terminal residue" evidence="1">
    <location>
        <position position="1"/>
    </location>
</feature>
<reference evidence="1 2" key="1">
    <citation type="journal article" date="2018" name="Front. Plant Sci.">
        <title>Red Clover (Trifolium pratense) and Zigzag Clover (T. medium) - A Picture of Genomic Similarities and Differences.</title>
        <authorList>
            <person name="Dluhosova J."/>
            <person name="Istvanek J."/>
            <person name="Nedelnik J."/>
            <person name="Repkova J."/>
        </authorList>
    </citation>
    <scope>NUCLEOTIDE SEQUENCE [LARGE SCALE GENOMIC DNA]</scope>
    <source>
        <strain evidence="2">cv. 10/8</strain>
        <tissue evidence="1">Leaf</tissue>
    </source>
</reference>
<evidence type="ECO:0000313" key="1">
    <source>
        <dbReference type="EMBL" id="MCI45733.1"/>
    </source>
</evidence>
<name>A0A392S9V7_9FABA</name>
<dbReference type="Proteomes" id="UP000265520">
    <property type="component" value="Unassembled WGS sequence"/>
</dbReference>
<organism evidence="1 2">
    <name type="scientific">Trifolium medium</name>
    <dbReference type="NCBI Taxonomy" id="97028"/>
    <lineage>
        <taxon>Eukaryota</taxon>
        <taxon>Viridiplantae</taxon>
        <taxon>Streptophyta</taxon>
        <taxon>Embryophyta</taxon>
        <taxon>Tracheophyta</taxon>
        <taxon>Spermatophyta</taxon>
        <taxon>Magnoliopsida</taxon>
        <taxon>eudicotyledons</taxon>
        <taxon>Gunneridae</taxon>
        <taxon>Pentapetalae</taxon>
        <taxon>rosids</taxon>
        <taxon>fabids</taxon>
        <taxon>Fabales</taxon>
        <taxon>Fabaceae</taxon>
        <taxon>Papilionoideae</taxon>
        <taxon>50 kb inversion clade</taxon>
        <taxon>NPAAA clade</taxon>
        <taxon>Hologalegina</taxon>
        <taxon>IRL clade</taxon>
        <taxon>Trifolieae</taxon>
        <taxon>Trifolium</taxon>
    </lineage>
</organism>
<evidence type="ECO:0000313" key="2">
    <source>
        <dbReference type="Proteomes" id="UP000265520"/>
    </source>
</evidence>
<sequence length="44" mass="5108">VGSGKKGGLRRLDVILERVVDWWSVSKAEIPSIVWYFVTKRRGY</sequence>
<accession>A0A392S9V7</accession>
<keyword evidence="2" id="KW-1185">Reference proteome</keyword>
<proteinExistence type="predicted"/>
<dbReference type="AlphaFoldDB" id="A0A392S9V7"/>
<comment type="caution">
    <text evidence="1">The sequence shown here is derived from an EMBL/GenBank/DDBJ whole genome shotgun (WGS) entry which is preliminary data.</text>
</comment>
<dbReference type="EMBL" id="LXQA010347708">
    <property type="protein sequence ID" value="MCI45733.1"/>
    <property type="molecule type" value="Genomic_DNA"/>
</dbReference>
<protein>
    <submittedName>
        <fullName evidence="1">Uncharacterized protein</fullName>
    </submittedName>
</protein>